<gene>
    <name evidence="2" type="ORF">PCOR1329_LOCUS25776</name>
</gene>
<organism evidence="2 3">
    <name type="scientific">Prorocentrum cordatum</name>
    <dbReference type="NCBI Taxonomy" id="2364126"/>
    <lineage>
        <taxon>Eukaryota</taxon>
        <taxon>Sar</taxon>
        <taxon>Alveolata</taxon>
        <taxon>Dinophyceae</taxon>
        <taxon>Prorocentrales</taxon>
        <taxon>Prorocentraceae</taxon>
        <taxon>Prorocentrum</taxon>
    </lineage>
</organism>
<name>A0ABN9S275_9DINO</name>
<keyword evidence="3" id="KW-1185">Reference proteome</keyword>
<sequence length="334" mass="35344">MAAQGAGRHQRRHRRSTSTEGQVVTISVALANARRSHGLSKSVSKSVSAGALRARLGPGSAPRWARVLNGVRVSTMGSSRARSRVRFAGGRRRVLANPTERSARGRSIPHDRKRPSVAMRAVPLLAPIWRTATTSLTGLRSTPEQAIHRPYIAGVASLTDALRSRPQRDFYTNADSFSKTTVERAASWLSLAEGAHAGVAERRSAARRPAVKLNTGDGGGICYIDQTVPARTPNDGGALPLNNAEPVLSEPARFAAQLAEAPARVAEQGAWGPLYFVAAAAVAESLTFPVTPVMLTAGYIFGLQLGVAVLLASAARPACSSCCPARCCARAWRS</sequence>
<dbReference type="EMBL" id="CAUYUJ010009047">
    <property type="protein sequence ID" value="CAK0825717.1"/>
    <property type="molecule type" value="Genomic_DNA"/>
</dbReference>
<comment type="caution">
    <text evidence="2">The sequence shown here is derived from an EMBL/GenBank/DDBJ whole genome shotgun (WGS) entry which is preliminary data.</text>
</comment>
<proteinExistence type="predicted"/>
<feature type="region of interest" description="Disordered" evidence="1">
    <location>
        <begin position="1"/>
        <end position="22"/>
    </location>
</feature>
<evidence type="ECO:0000256" key="1">
    <source>
        <dbReference type="SAM" id="MobiDB-lite"/>
    </source>
</evidence>
<accession>A0ABN9S275</accession>
<evidence type="ECO:0000313" key="2">
    <source>
        <dbReference type="EMBL" id="CAK0825717.1"/>
    </source>
</evidence>
<protein>
    <submittedName>
        <fullName evidence="2">Uncharacterized protein</fullName>
    </submittedName>
</protein>
<evidence type="ECO:0000313" key="3">
    <source>
        <dbReference type="Proteomes" id="UP001189429"/>
    </source>
</evidence>
<dbReference type="Proteomes" id="UP001189429">
    <property type="component" value="Unassembled WGS sequence"/>
</dbReference>
<reference evidence="2" key="1">
    <citation type="submission" date="2023-10" db="EMBL/GenBank/DDBJ databases">
        <authorList>
            <person name="Chen Y."/>
            <person name="Shah S."/>
            <person name="Dougan E. K."/>
            <person name="Thang M."/>
            <person name="Chan C."/>
        </authorList>
    </citation>
    <scope>NUCLEOTIDE SEQUENCE [LARGE SCALE GENOMIC DNA]</scope>
</reference>